<dbReference type="VEuPathDB" id="VectorBase:CPIJ010794"/>
<dbReference type="KEGG" id="cqu:CpipJ_CPIJ010794"/>
<evidence type="ECO:0000313" key="7">
    <source>
        <dbReference type="EnsemblMetazoa" id="CPIJ010794-PA"/>
    </source>
</evidence>
<dbReference type="AlphaFoldDB" id="B0WTV9"/>
<dbReference type="InParanoid" id="B0WTV9"/>
<evidence type="ECO:0000256" key="1">
    <source>
        <dbReference type="ARBA" id="ARBA00004141"/>
    </source>
</evidence>
<organism>
    <name type="scientific">Culex quinquefasciatus</name>
    <name type="common">Southern house mosquito</name>
    <name type="synonym">Culex pungens</name>
    <dbReference type="NCBI Taxonomy" id="7176"/>
    <lineage>
        <taxon>Eukaryota</taxon>
        <taxon>Metazoa</taxon>
        <taxon>Ecdysozoa</taxon>
        <taxon>Arthropoda</taxon>
        <taxon>Hexapoda</taxon>
        <taxon>Insecta</taxon>
        <taxon>Pterygota</taxon>
        <taxon>Neoptera</taxon>
        <taxon>Endopterygota</taxon>
        <taxon>Diptera</taxon>
        <taxon>Nematocera</taxon>
        <taxon>Culicoidea</taxon>
        <taxon>Culicidae</taxon>
        <taxon>Culicinae</taxon>
        <taxon>Culicini</taxon>
        <taxon>Culex</taxon>
        <taxon>Culex</taxon>
    </lineage>
</organism>
<evidence type="ECO:0000256" key="2">
    <source>
        <dbReference type="ARBA" id="ARBA00022692"/>
    </source>
</evidence>
<feature type="transmembrane region" description="Helical" evidence="5">
    <location>
        <begin position="259"/>
        <end position="277"/>
    </location>
</feature>
<feature type="transmembrane region" description="Helical" evidence="5">
    <location>
        <begin position="231"/>
        <end position="252"/>
    </location>
</feature>
<keyword evidence="4 5" id="KW-0472">Membrane</keyword>
<dbReference type="Pfam" id="PF01027">
    <property type="entry name" value="Bax1-I"/>
    <property type="match status" value="1"/>
</dbReference>
<comment type="similarity">
    <text evidence="5">Belongs to the BI1 family.</text>
</comment>
<evidence type="ECO:0000313" key="6">
    <source>
        <dbReference type="EMBL" id="EDS34651.1"/>
    </source>
</evidence>
<dbReference type="GO" id="GO:0016020">
    <property type="term" value="C:membrane"/>
    <property type="evidence" value="ECO:0007669"/>
    <property type="project" value="UniProtKB-SubCell"/>
</dbReference>
<feature type="transmembrane region" description="Helical" evidence="5">
    <location>
        <begin position="200"/>
        <end position="225"/>
    </location>
</feature>
<keyword evidence="6" id="KW-0675">Receptor</keyword>
<evidence type="ECO:0000256" key="4">
    <source>
        <dbReference type="ARBA" id="ARBA00023136"/>
    </source>
</evidence>
<gene>
    <name evidence="7" type="primary">6043132</name>
    <name evidence="6" type="ORF">CpipJ_CPIJ010794</name>
</gene>
<sequence length="316" mass="34799">MCLFDAICVSMTFIRSRSLVVETAFSLSREFPPSSSSSLLMSIASPSPPLAAPPPAAAAEPPALALPLFMYMFVSVSFMWFAFRPLDPPPSSITSKSEFPSSSLSLDGLLSRPTVLYACSTSIRKGTVLRRLYSRYRSCSSRAITPTSTYSTMAEVPYQNMENPSAAAKMAVHLDPESQVEIRGMTFSEQSIRRAFIRKVYLILTVLTAVGITCLICFGLTIFSLQTKWDFTMMGGFLFVGLLVVFVFGFIVALFPGSAASSVYSACGALLFSLYLVYDTQIMMGGKHKYSISPEEYIFAALNLYLDIINIFFKME</sequence>
<protein>
    <submittedName>
        <fullName evidence="6 7">Nmda receptor glutamate-binding chain</fullName>
    </submittedName>
</protein>
<keyword evidence="3 5" id="KW-1133">Transmembrane helix</keyword>
<dbReference type="eggNOG" id="KOG2322">
    <property type="taxonomic scope" value="Eukaryota"/>
</dbReference>
<evidence type="ECO:0000256" key="5">
    <source>
        <dbReference type="RuleBase" id="RU004379"/>
    </source>
</evidence>
<dbReference type="OrthoDB" id="7933078at2759"/>
<feature type="transmembrane region" description="Helical" evidence="5">
    <location>
        <begin position="63"/>
        <end position="83"/>
    </location>
</feature>
<dbReference type="InterPro" id="IPR006214">
    <property type="entry name" value="Bax_inhibitor_1-related"/>
</dbReference>
<reference evidence="7" key="2">
    <citation type="submission" date="2020-05" db="UniProtKB">
        <authorList>
            <consortium name="EnsemblMetazoa"/>
        </authorList>
    </citation>
    <scope>IDENTIFICATION</scope>
    <source>
        <strain evidence="7">JHB</strain>
    </source>
</reference>
<reference evidence="6" key="1">
    <citation type="submission" date="2007-03" db="EMBL/GenBank/DDBJ databases">
        <title>Annotation of Culex pipiens quinquefasciatus.</title>
        <authorList>
            <consortium name="The Broad Institute Genome Sequencing Platform"/>
            <person name="Atkinson P.W."/>
            <person name="Hemingway J."/>
            <person name="Christensen B.M."/>
            <person name="Higgs S."/>
            <person name="Kodira C."/>
            <person name="Hannick L."/>
            <person name="Megy K."/>
            <person name="O'Leary S."/>
            <person name="Pearson M."/>
            <person name="Haas B.J."/>
            <person name="Mauceli E."/>
            <person name="Wortman J.R."/>
            <person name="Lee N.H."/>
            <person name="Guigo R."/>
            <person name="Stanke M."/>
            <person name="Alvarado L."/>
            <person name="Amedeo P."/>
            <person name="Antoine C.H."/>
            <person name="Arensburger P."/>
            <person name="Bidwell S.L."/>
            <person name="Crawford M."/>
            <person name="Camaro F."/>
            <person name="Devon K."/>
            <person name="Engels R."/>
            <person name="Hammond M."/>
            <person name="Howarth C."/>
            <person name="Koehrsen M."/>
            <person name="Lawson D."/>
            <person name="Montgomery P."/>
            <person name="Nene V."/>
            <person name="Nusbaum C."/>
            <person name="Puiu D."/>
            <person name="Romero-Severson J."/>
            <person name="Severson D.W."/>
            <person name="Shumway M."/>
            <person name="Sisk P."/>
            <person name="Stolte C."/>
            <person name="Zeng Q."/>
            <person name="Eisenstadt E."/>
            <person name="Fraser-Liggett C."/>
            <person name="Strausberg R."/>
            <person name="Galagan J."/>
            <person name="Birren B."/>
            <person name="Collins F.H."/>
        </authorList>
    </citation>
    <scope>NUCLEOTIDE SEQUENCE [LARGE SCALE GENOMIC DNA]</scope>
    <source>
        <strain evidence="6">JHB</strain>
    </source>
</reference>
<dbReference type="HOGENOM" id="CLU_880686_0_0_1"/>
<keyword evidence="2 5" id="KW-0812">Transmembrane</keyword>
<dbReference type="Proteomes" id="UP000002320">
    <property type="component" value="Unassembled WGS sequence"/>
</dbReference>
<dbReference type="EnsemblMetazoa" id="CPIJ010794-RA">
    <property type="protein sequence ID" value="CPIJ010794-PA"/>
    <property type="gene ID" value="CPIJ010794"/>
</dbReference>
<feature type="transmembrane region" description="Helical" evidence="5">
    <location>
        <begin position="297"/>
        <end position="313"/>
    </location>
</feature>
<evidence type="ECO:0000313" key="8">
    <source>
        <dbReference type="Proteomes" id="UP000002320"/>
    </source>
</evidence>
<dbReference type="EMBL" id="DS232093">
    <property type="protein sequence ID" value="EDS34651.1"/>
    <property type="molecule type" value="Genomic_DNA"/>
</dbReference>
<proteinExistence type="inferred from homology"/>
<dbReference type="PANTHER" id="PTHR23291">
    <property type="entry name" value="BAX INHIBITOR-RELATED"/>
    <property type="match status" value="1"/>
</dbReference>
<accession>B0WTV9</accession>
<dbReference type="PANTHER" id="PTHR23291:SF47">
    <property type="entry name" value="TRANSMEMBRANE BAX INHIBITOR MOTIF CONTAINING 7"/>
    <property type="match status" value="1"/>
</dbReference>
<dbReference type="STRING" id="7176.B0WTV9"/>
<dbReference type="VEuPathDB" id="VectorBase:CQUJHB012723"/>
<keyword evidence="8" id="KW-1185">Reference proteome</keyword>
<name>B0WTV9_CULQU</name>
<evidence type="ECO:0000256" key="3">
    <source>
        <dbReference type="ARBA" id="ARBA00022989"/>
    </source>
</evidence>
<comment type="subcellular location">
    <subcellularLocation>
        <location evidence="1">Membrane</location>
        <topology evidence="1">Multi-pass membrane protein</topology>
    </subcellularLocation>
</comment>